<evidence type="ECO:0000313" key="3">
    <source>
        <dbReference type="Proteomes" id="UP001432166"/>
    </source>
</evidence>
<dbReference type="RefSeq" id="WP_328938022.1">
    <property type="nucleotide sequence ID" value="NZ_CP108133.1"/>
</dbReference>
<organism evidence="2 3">
    <name type="scientific">Streptomyces tauricus</name>
    <dbReference type="NCBI Taxonomy" id="68274"/>
    <lineage>
        <taxon>Bacteria</taxon>
        <taxon>Bacillati</taxon>
        <taxon>Actinomycetota</taxon>
        <taxon>Actinomycetes</taxon>
        <taxon>Kitasatosporales</taxon>
        <taxon>Streptomycetaceae</taxon>
        <taxon>Streptomyces</taxon>
        <taxon>Streptomyces aurantiacus group</taxon>
    </lineage>
</organism>
<keyword evidence="1" id="KW-0812">Transmembrane</keyword>
<name>A0ABZ1JKC2_9ACTN</name>
<feature type="transmembrane region" description="Helical" evidence="1">
    <location>
        <begin position="31"/>
        <end position="50"/>
    </location>
</feature>
<feature type="transmembrane region" description="Helical" evidence="1">
    <location>
        <begin position="203"/>
        <end position="221"/>
    </location>
</feature>
<reference evidence="2" key="1">
    <citation type="submission" date="2022-10" db="EMBL/GenBank/DDBJ databases">
        <title>The complete genomes of actinobacterial strains from the NBC collection.</title>
        <authorList>
            <person name="Joergensen T.S."/>
            <person name="Alvarez Arevalo M."/>
            <person name="Sterndorff E.B."/>
            <person name="Faurdal D."/>
            <person name="Vuksanovic O."/>
            <person name="Mourched A.-S."/>
            <person name="Charusanti P."/>
            <person name="Shaw S."/>
            <person name="Blin K."/>
            <person name="Weber T."/>
        </authorList>
    </citation>
    <scope>NUCLEOTIDE SEQUENCE</scope>
    <source>
        <strain evidence="2">NBC_00189</strain>
    </source>
</reference>
<keyword evidence="1" id="KW-0472">Membrane</keyword>
<gene>
    <name evidence="2" type="ORF">OG288_20500</name>
</gene>
<keyword evidence="1" id="KW-1133">Transmembrane helix</keyword>
<dbReference type="EMBL" id="CP108133">
    <property type="protein sequence ID" value="WTP50484.1"/>
    <property type="molecule type" value="Genomic_DNA"/>
</dbReference>
<keyword evidence="3" id="KW-1185">Reference proteome</keyword>
<evidence type="ECO:0000256" key="1">
    <source>
        <dbReference type="SAM" id="Phobius"/>
    </source>
</evidence>
<proteinExistence type="predicted"/>
<evidence type="ECO:0008006" key="4">
    <source>
        <dbReference type="Google" id="ProtNLM"/>
    </source>
</evidence>
<evidence type="ECO:0000313" key="2">
    <source>
        <dbReference type="EMBL" id="WTP50484.1"/>
    </source>
</evidence>
<feature type="transmembrane region" description="Helical" evidence="1">
    <location>
        <begin position="307"/>
        <end position="325"/>
    </location>
</feature>
<protein>
    <recommendedName>
        <fullName evidence="4">ABC transporter</fullName>
    </recommendedName>
</protein>
<sequence>MTTTLPAPPRSAPAPGLGLARSLLRLHRSALWCWLLLVVALAAAMLWAYGPGYETAAADVQEQCRTDIEACHFPGGPWLSRYSATVAFTTLVVSFLPLLVAAWAGAALVGRELENGTAHLAWTQSVSPARWLAAKLAVPALFVTVGAALLVPLHRLMWNGGGDLLWTDWFDAYGFRSNGPVALAYALCGLAVGVLAGLLTGRTLPALGVAVTVMFAITQLGDQYRPSMWPTVTVTGARSLSLPDQALQLDRGVITDDGLRIGNNMACSDADGSVADLRSCLAHSDLADVWATFHPRSHFWPLQLTESGIVLAVAALAATAAFVLLHRRTAAVGAAV</sequence>
<dbReference type="Proteomes" id="UP001432166">
    <property type="component" value="Chromosome"/>
</dbReference>
<accession>A0ABZ1JKC2</accession>
<feature type="transmembrane region" description="Helical" evidence="1">
    <location>
        <begin position="86"/>
        <end position="110"/>
    </location>
</feature>
<feature type="transmembrane region" description="Helical" evidence="1">
    <location>
        <begin position="131"/>
        <end position="153"/>
    </location>
</feature>
<feature type="transmembrane region" description="Helical" evidence="1">
    <location>
        <begin position="173"/>
        <end position="196"/>
    </location>
</feature>